<feature type="compositionally biased region" description="Basic and acidic residues" evidence="1">
    <location>
        <begin position="21"/>
        <end position="30"/>
    </location>
</feature>
<evidence type="ECO:0000313" key="2">
    <source>
        <dbReference type="EMBL" id="KAK2174455.1"/>
    </source>
</evidence>
<feature type="region of interest" description="Disordered" evidence="1">
    <location>
        <begin position="1"/>
        <end position="30"/>
    </location>
</feature>
<reference evidence="2" key="1">
    <citation type="journal article" date="2023" name="Mol. Biol. Evol.">
        <title>Third-Generation Sequencing Reveals the Adaptive Role of the Epigenome in Three Deep-Sea Polychaetes.</title>
        <authorList>
            <person name="Perez M."/>
            <person name="Aroh O."/>
            <person name="Sun Y."/>
            <person name="Lan Y."/>
            <person name="Juniper S.K."/>
            <person name="Young C.R."/>
            <person name="Angers B."/>
            <person name="Qian P.Y."/>
        </authorList>
    </citation>
    <scope>NUCLEOTIDE SEQUENCE</scope>
    <source>
        <strain evidence="2">R07B-5</strain>
    </source>
</reference>
<dbReference type="Proteomes" id="UP001209878">
    <property type="component" value="Unassembled WGS sequence"/>
</dbReference>
<protein>
    <submittedName>
        <fullName evidence="2">Uncharacterized protein</fullName>
    </submittedName>
</protein>
<accession>A0AAD9KNF3</accession>
<name>A0AAD9KNF3_RIDPI</name>
<dbReference type="AlphaFoldDB" id="A0AAD9KNF3"/>
<dbReference type="EMBL" id="JAODUO010000801">
    <property type="protein sequence ID" value="KAK2174455.1"/>
    <property type="molecule type" value="Genomic_DNA"/>
</dbReference>
<feature type="compositionally biased region" description="Basic residues" evidence="1">
    <location>
        <begin position="1"/>
        <end position="13"/>
    </location>
</feature>
<organism evidence="2 3">
    <name type="scientific">Ridgeia piscesae</name>
    <name type="common">Tubeworm</name>
    <dbReference type="NCBI Taxonomy" id="27915"/>
    <lineage>
        <taxon>Eukaryota</taxon>
        <taxon>Metazoa</taxon>
        <taxon>Spiralia</taxon>
        <taxon>Lophotrochozoa</taxon>
        <taxon>Annelida</taxon>
        <taxon>Polychaeta</taxon>
        <taxon>Sedentaria</taxon>
        <taxon>Canalipalpata</taxon>
        <taxon>Sabellida</taxon>
        <taxon>Siboglinidae</taxon>
        <taxon>Ridgeia</taxon>
    </lineage>
</organism>
<evidence type="ECO:0000313" key="3">
    <source>
        <dbReference type="Proteomes" id="UP001209878"/>
    </source>
</evidence>
<keyword evidence="3" id="KW-1185">Reference proteome</keyword>
<comment type="caution">
    <text evidence="2">The sequence shown here is derived from an EMBL/GenBank/DDBJ whole genome shotgun (WGS) entry which is preliminary data.</text>
</comment>
<gene>
    <name evidence="2" type="ORF">NP493_801g02065</name>
</gene>
<sequence length="162" mass="18313">MRSVHRVNHHRQTVKVTPSRSHTEGHFRRPALDKFSSTNNVLHSRFPTSTTTPPGGQSSNWVVVFFLVPFRGGGIARIAGIGGFGRCLQDAVSVMVELSWRHVRENQLPPSGRVAMVTWERSWSMSIDVPGCLSMAQLALKQKHRTMREGRNENGRRWTTLK</sequence>
<proteinExistence type="predicted"/>
<evidence type="ECO:0000256" key="1">
    <source>
        <dbReference type="SAM" id="MobiDB-lite"/>
    </source>
</evidence>